<gene>
    <name evidence="1" type="ORF">TNIN_198111</name>
</gene>
<evidence type="ECO:0000313" key="2">
    <source>
        <dbReference type="Proteomes" id="UP000886998"/>
    </source>
</evidence>
<name>A0A8X7C9R1_9ARAC</name>
<sequence length="132" mass="15272">MNNEVRDQEIAPMQLVAVRREIFSKLNVERVGPLPIIQGNKCISPDMCMSPKYHESVPMISTNQSDIASTSLVEALLQTFGRRGFPKAIQTDEKLRTYYPLRMPFTFKNAFNYFSRVMSELPREYTKFDLLS</sequence>
<comment type="caution">
    <text evidence="1">The sequence shown here is derived from an EMBL/GenBank/DDBJ whole genome shotgun (WGS) entry which is preliminary data.</text>
</comment>
<dbReference type="AlphaFoldDB" id="A0A8X7C9R1"/>
<dbReference type="EMBL" id="BMAV01012150">
    <property type="protein sequence ID" value="GFY58547.1"/>
    <property type="molecule type" value="Genomic_DNA"/>
</dbReference>
<keyword evidence="2" id="KW-1185">Reference proteome</keyword>
<evidence type="ECO:0000313" key="1">
    <source>
        <dbReference type="EMBL" id="GFY58547.1"/>
    </source>
</evidence>
<organism evidence="1 2">
    <name type="scientific">Trichonephila inaurata madagascariensis</name>
    <dbReference type="NCBI Taxonomy" id="2747483"/>
    <lineage>
        <taxon>Eukaryota</taxon>
        <taxon>Metazoa</taxon>
        <taxon>Ecdysozoa</taxon>
        <taxon>Arthropoda</taxon>
        <taxon>Chelicerata</taxon>
        <taxon>Arachnida</taxon>
        <taxon>Araneae</taxon>
        <taxon>Araneomorphae</taxon>
        <taxon>Entelegynae</taxon>
        <taxon>Araneoidea</taxon>
        <taxon>Nephilidae</taxon>
        <taxon>Trichonephila</taxon>
        <taxon>Trichonephila inaurata</taxon>
    </lineage>
</organism>
<proteinExistence type="predicted"/>
<accession>A0A8X7C9R1</accession>
<protein>
    <submittedName>
        <fullName evidence="1">Uncharacterized protein</fullName>
    </submittedName>
</protein>
<reference evidence="1" key="1">
    <citation type="submission" date="2020-08" db="EMBL/GenBank/DDBJ databases">
        <title>Multicomponent nature underlies the extraordinary mechanical properties of spider dragline silk.</title>
        <authorList>
            <person name="Kono N."/>
            <person name="Nakamura H."/>
            <person name="Mori M."/>
            <person name="Yoshida Y."/>
            <person name="Ohtoshi R."/>
            <person name="Malay A.D."/>
            <person name="Moran D.A.P."/>
            <person name="Tomita M."/>
            <person name="Numata K."/>
            <person name="Arakawa K."/>
        </authorList>
    </citation>
    <scope>NUCLEOTIDE SEQUENCE</scope>
</reference>
<dbReference type="OrthoDB" id="6435711at2759"/>
<dbReference type="Proteomes" id="UP000886998">
    <property type="component" value="Unassembled WGS sequence"/>
</dbReference>